<proteinExistence type="predicted"/>
<comment type="caution">
    <text evidence="1">The sequence shown here is derived from an EMBL/GenBank/DDBJ whole genome shotgun (WGS) entry which is preliminary data.</text>
</comment>
<sequence>MKSTSYHQIYNRYFDSLSLSRHSSGPTERMDVAPTAGVGGINRLVTPAGIEIIQADHCFQTGQIVHVKSDEAMVELSYCLRAAEISKCPVHPTSLFQTAVLFI</sequence>
<dbReference type="RefSeq" id="WP_163942854.1">
    <property type="nucleotide sequence ID" value="NZ_JAAIKC010000001.1"/>
</dbReference>
<dbReference type="EMBL" id="JAAIKC010000001">
    <property type="protein sequence ID" value="NEW05688.1"/>
    <property type="molecule type" value="Genomic_DNA"/>
</dbReference>
<organism evidence="1">
    <name type="scientific">Paenibacillus sp. SYP-B3998</name>
    <dbReference type="NCBI Taxonomy" id="2678564"/>
    <lineage>
        <taxon>Bacteria</taxon>
        <taxon>Bacillati</taxon>
        <taxon>Bacillota</taxon>
        <taxon>Bacilli</taxon>
        <taxon>Bacillales</taxon>
        <taxon>Paenibacillaceae</taxon>
        <taxon>Paenibacillus</taxon>
    </lineage>
</organism>
<reference evidence="1" key="1">
    <citation type="submission" date="2020-02" db="EMBL/GenBank/DDBJ databases">
        <authorList>
            <person name="Shen X.-R."/>
            <person name="Zhang Y.-X."/>
        </authorList>
    </citation>
    <scope>NUCLEOTIDE SEQUENCE</scope>
    <source>
        <strain evidence="1">SYP-B3998</strain>
    </source>
</reference>
<name>A0A6G3ZUG9_9BACL</name>
<evidence type="ECO:0000313" key="1">
    <source>
        <dbReference type="EMBL" id="NEW05688.1"/>
    </source>
</evidence>
<protein>
    <submittedName>
        <fullName evidence="1">Uncharacterized protein</fullName>
    </submittedName>
</protein>
<dbReference type="AlphaFoldDB" id="A0A6G3ZUG9"/>
<gene>
    <name evidence="1" type="ORF">GK047_06590</name>
</gene>
<accession>A0A6G3ZUG9</accession>